<evidence type="ECO:0000313" key="2">
    <source>
        <dbReference type="Proteomes" id="UP000327493"/>
    </source>
</evidence>
<sequence>MPDRFNITSLNRGEVQYSCSLCILTCNTCHCIQTVPCTTVTIFRVQNIGWNVFVRIFFLLRNAINCLYWKSKEE</sequence>
<dbReference type="Proteomes" id="UP000327493">
    <property type="component" value="Chromosome 5"/>
</dbReference>
<dbReference type="EMBL" id="VOFY01000005">
    <property type="protein sequence ID" value="KAA8592527.1"/>
    <property type="molecule type" value="Genomic_DNA"/>
</dbReference>
<name>A0A5J5DGR1_9PERO</name>
<evidence type="ECO:0000313" key="1">
    <source>
        <dbReference type="EMBL" id="KAA8592527.1"/>
    </source>
</evidence>
<gene>
    <name evidence="1" type="ORF">FQN60_017982</name>
</gene>
<dbReference type="AlphaFoldDB" id="A0A5J5DGR1"/>
<accession>A0A5J5DGR1</accession>
<organism evidence="1 2">
    <name type="scientific">Etheostoma spectabile</name>
    <name type="common">orangethroat darter</name>
    <dbReference type="NCBI Taxonomy" id="54343"/>
    <lineage>
        <taxon>Eukaryota</taxon>
        <taxon>Metazoa</taxon>
        <taxon>Chordata</taxon>
        <taxon>Craniata</taxon>
        <taxon>Vertebrata</taxon>
        <taxon>Euteleostomi</taxon>
        <taxon>Actinopterygii</taxon>
        <taxon>Neopterygii</taxon>
        <taxon>Teleostei</taxon>
        <taxon>Neoteleostei</taxon>
        <taxon>Acanthomorphata</taxon>
        <taxon>Eupercaria</taxon>
        <taxon>Perciformes</taxon>
        <taxon>Percoidei</taxon>
        <taxon>Percidae</taxon>
        <taxon>Etheostomatinae</taxon>
        <taxon>Etheostoma</taxon>
    </lineage>
</organism>
<comment type="caution">
    <text evidence="1">The sequence shown here is derived from an EMBL/GenBank/DDBJ whole genome shotgun (WGS) entry which is preliminary data.</text>
</comment>
<keyword evidence="2" id="KW-1185">Reference proteome</keyword>
<reference evidence="1 2" key="1">
    <citation type="submission" date="2019-08" db="EMBL/GenBank/DDBJ databases">
        <title>A chromosome-level genome assembly, high-density linkage maps, and genome scans reveal the genomic architecture of hybrid incompatibilities underlying speciation via character displacement in darters (Percidae: Etheostominae).</title>
        <authorList>
            <person name="Moran R.L."/>
            <person name="Catchen J.M."/>
            <person name="Fuller R.C."/>
        </authorList>
    </citation>
    <scope>NUCLEOTIDE SEQUENCE [LARGE SCALE GENOMIC DNA]</scope>
    <source>
        <strain evidence="1">EspeVRDwgs_2016</strain>
        <tissue evidence="1">Muscle</tissue>
    </source>
</reference>
<protein>
    <submittedName>
        <fullName evidence="1">Uncharacterized protein</fullName>
    </submittedName>
</protein>
<proteinExistence type="predicted"/>